<accession>A0A0A8Y1V0</accession>
<reference evidence="1" key="2">
    <citation type="journal article" date="2015" name="Data Brief">
        <title>Shoot transcriptome of the giant reed, Arundo donax.</title>
        <authorList>
            <person name="Barrero R.A."/>
            <person name="Guerrero F.D."/>
            <person name="Moolhuijzen P."/>
            <person name="Goolsby J.A."/>
            <person name="Tidwell J."/>
            <person name="Bellgard S.E."/>
            <person name="Bellgard M.I."/>
        </authorList>
    </citation>
    <scope>NUCLEOTIDE SEQUENCE</scope>
    <source>
        <tissue evidence="1">Shoot tissue taken approximately 20 cm above the soil surface</tissue>
    </source>
</reference>
<dbReference type="AlphaFoldDB" id="A0A0A8Y1V0"/>
<protein>
    <submittedName>
        <fullName evidence="1">Uncharacterized protein</fullName>
    </submittedName>
</protein>
<organism evidence="1">
    <name type="scientific">Arundo donax</name>
    <name type="common">Giant reed</name>
    <name type="synonym">Donax arundinaceus</name>
    <dbReference type="NCBI Taxonomy" id="35708"/>
    <lineage>
        <taxon>Eukaryota</taxon>
        <taxon>Viridiplantae</taxon>
        <taxon>Streptophyta</taxon>
        <taxon>Embryophyta</taxon>
        <taxon>Tracheophyta</taxon>
        <taxon>Spermatophyta</taxon>
        <taxon>Magnoliopsida</taxon>
        <taxon>Liliopsida</taxon>
        <taxon>Poales</taxon>
        <taxon>Poaceae</taxon>
        <taxon>PACMAD clade</taxon>
        <taxon>Arundinoideae</taxon>
        <taxon>Arundineae</taxon>
        <taxon>Arundo</taxon>
    </lineage>
</organism>
<sequence>MHNVCLTACLRCDWWRGRMLSYAQFFLLNIIPAASNLWHTVRYIILTDS</sequence>
<name>A0A0A8Y1V0_ARUDO</name>
<reference evidence="1" key="1">
    <citation type="submission" date="2014-09" db="EMBL/GenBank/DDBJ databases">
        <authorList>
            <person name="Magalhaes I.L.F."/>
            <person name="Oliveira U."/>
            <person name="Santos F.R."/>
            <person name="Vidigal T.H.D.A."/>
            <person name="Brescovit A.D."/>
            <person name="Santos A.J."/>
        </authorList>
    </citation>
    <scope>NUCLEOTIDE SEQUENCE</scope>
    <source>
        <tissue evidence="1">Shoot tissue taken approximately 20 cm above the soil surface</tissue>
    </source>
</reference>
<proteinExistence type="predicted"/>
<evidence type="ECO:0000313" key="1">
    <source>
        <dbReference type="EMBL" id="JAD20111.1"/>
    </source>
</evidence>
<dbReference type="EMBL" id="GBRH01277784">
    <property type="protein sequence ID" value="JAD20111.1"/>
    <property type="molecule type" value="Transcribed_RNA"/>
</dbReference>